<dbReference type="EC" id="5.4.99.18" evidence="3 4"/>
<dbReference type="PANTHER" id="PTHR23046:SF2">
    <property type="entry name" value="PHOSPHORIBOSYLAMINOIMIDAZOLE CARBOXYLASE"/>
    <property type="match status" value="1"/>
</dbReference>
<reference evidence="7 8" key="1">
    <citation type="submission" date="2016-02" db="EMBL/GenBank/DDBJ databases">
        <title>Comparison of Clostridium stercorarium subspecies using comparative genomics and transcriptomics.</title>
        <authorList>
            <person name="Schellenberg J."/>
            <person name="Thallinger G."/>
            <person name="Levin D.B."/>
            <person name="Zhang X."/>
            <person name="Alvare G."/>
            <person name="Fristensky B."/>
            <person name="Sparling R."/>
        </authorList>
    </citation>
    <scope>NUCLEOTIDE SEQUENCE [LARGE SCALE GENOMIC DNA]</scope>
    <source>
        <strain evidence="7 8">DSM 2910</strain>
    </source>
</reference>
<dbReference type="NCBIfam" id="TIGR01162">
    <property type="entry name" value="purE"/>
    <property type="match status" value="1"/>
</dbReference>
<keyword evidence="1 3" id="KW-0658">Purine biosynthesis</keyword>
<dbReference type="SUPFAM" id="SSF52255">
    <property type="entry name" value="N5-CAIR mutase (phosphoribosylaminoimidazole carboxylase, PurE)"/>
    <property type="match status" value="1"/>
</dbReference>
<feature type="binding site" evidence="3 5">
    <location>
        <position position="16"/>
    </location>
    <ligand>
        <name>substrate</name>
    </ligand>
</feature>
<dbReference type="InterPro" id="IPR033747">
    <property type="entry name" value="PurE_ClassI"/>
</dbReference>
<evidence type="ECO:0000256" key="3">
    <source>
        <dbReference type="HAMAP-Rule" id="MF_01929"/>
    </source>
</evidence>
<dbReference type="InterPro" id="IPR024694">
    <property type="entry name" value="PurE_prokaryotes"/>
</dbReference>
<dbReference type="Pfam" id="PF00731">
    <property type="entry name" value="AIRC"/>
    <property type="match status" value="1"/>
</dbReference>
<dbReference type="GO" id="GO:0034023">
    <property type="term" value="F:5-(carboxyamino)imidazole ribonucleotide mutase activity"/>
    <property type="evidence" value="ECO:0007669"/>
    <property type="project" value="UniProtKB-UniRule"/>
</dbReference>
<dbReference type="PANTHER" id="PTHR23046">
    <property type="entry name" value="PHOSPHORIBOSYLAMINOIMIDAZOLE CARBOXYLASE CATALYTIC SUBUNIT"/>
    <property type="match status" value="1"/>
</dbReference>
<keyword evidence="2 3" id="KW-0413">Isomerase</keyword>
<dbReference type="AlphaFoldDB" id="A0A1B1YH01"/>
<comment type="catalytic activity">
    <reaction evidence="3 4">
        <text>5-carboxyamino-1-(5-phospho-D-ribosyl)imidazole + H(+) = 5-amino-1-(5-phospho-D-ribosyl)imidazole-4-carboxylate</text>
        <dbReference type="Rhea" id="RHEA:13193"/>
        <dbReference type="ChEBI" id="CHEBI:15378"/>
        <dbReference type="ChEBI" id="CHEBI:58730"/>
        <dbReference type="ChEBI" id="CHEBI:77657"/>
        <dbReference type="EC" id="5.4.99.18"/>
    </reaction>
</comment>
<sequence>MLNRPKVAIVMGSDSDFPIIEKSLKILDEFGIETKVTVTSAHRTPEITAQFAKEAEEKGFEVIIAAAGKAAHLPGVIAAYTTLPVIGLPIQSSALDGLDALLSIVQMPAGVPVATVAINGSENAALLAVQILSVKYPELREKMRLYREKMKETVIEKNSKLQEKLNAGRFV</sequence>
<dbReference type="Proteomes" id="UP000092971">
    <property type="component" value="Chromosome"/>
</dbReference>
<protein>
    <recommendedName>
        <fullName evidence="3 4">N5-carboxyaminoimidazole ribonucleotide mutase</fullName>
        <shortName evidence="3 4">N5-CAIR mutase</shortName>
        <ecNumber evidence="3 4">5.4.99.18</ecNumber>
    </recommendedName>
    <alternativeName>
        <fullName evidence="3">5-(carboxyamino)imidazole ribonucleotide mutase</fullName>
    </alternativeName>
</protein>
<evidence type="ECO:0000256" key="2">
    <source>
        <dbReference type="ARBA" id="ARBA00023235"/>
    </source>
</evidence>
<evidence type="ECO:0000256" key="1">
    <source>
        <dbReference type="ARBA" id="ARBA00022755"/>
    </source>
</evidence>
<dbReference type="HAMAP" id="MF_01929">
    <property type="entry name" value="PurE_classI"/>
    <property type="match status" value="1"/>
</dbReference>
<evidence type="ECO:0000256" key="5">
    <source>
        <dbReference type="PIRSR" id="PIRSR001338-1"/>
    </source>
</evidence>
<organism evidence="7 8">
    <name type="scientific">Thermoclostridium stercorarium subsp. thermolacticum DSM 2910</name>
    <dbReference type="NCBI Taxonomy" id="1121336"/>
    <lineage>
        <taxon>Bacteria</taxon>
        <taxon>Bacillati</taxon>
        <taxon>Bacillota</taxon>
        <taxon>Clostridia</taxon>
        <taxon>Eubacteriales</taxon>
        <taxon>Oscillospiraceae</taxon>
        <taxon>Thermoclostridium</taxon>
    </lineage>
</organism>
<name>A0A1B1YH01_THEST</name>
<feature type="binding site" evidence="3 5">
    <location>
        <position position="13"/>
    </location>
    <ligand>
        <name>substrate</name>
    </ligand>
</feature>
<evidence type="ECO:0000313" key="7">
    <source>
        <dbReference type="EMBL" id="ANX00050.1"/>
    </source>
</evidence>
<accession>A0A1B1YH01</accession>
<dbReference type="Gene3D" id="3.40.50.1970">
    <property type="match status" value="1"/>
</dbReference>
<evidence type="ECO:0000313" key="8">
    <source>
        <dbReference type="Proteomes" id="UP000092971"/>
    </source>
</evidence>
<dbReference type="GO" id="GO:0006189">
    <property type="term" value="P:'de novo' IMP biosynthetic process"/>
    <property type="evidence" value="ECO:0007669"/>
    <property type="project" value="UniProtKB-UniRule"/>
</dbReference>
<dbReference type="UniPathway" id="UPA00074">
    <property type="reaction ID" value="UER00943"/>
</dbReference>
<dbReference type="OrthoDB" id="9791908at2"/>
<dbReference type="InterPro" id="IPR000031">
    <property type="entry name" value="PurE_dom"/>
</dbReference>
<dbReference type="EMBL" id="CP014672">
    <property type="protein sequence ID" value="ANX00050.1"/>
    <property type="molecule type" value="Genomic_DNA"/>
</dbReference>
<feature type="domain" description="PurE" evidence="6">
    <location>
        <begin position="5"/>
        <end position="154"/>
    </location>
</feature>
<comment type="pathway">
    <text evidence="3 4">Purine metabolism; IMP biosynthesis via de novo pathway; 5-amino-1-(5-phospho-D-ribosyl)imidazole-4-carboxylate from 5-amino-1-(5-phospho-D-ribosyl)imidazole (N5-CAIR route): step 2/2.</text>
</comment>
<feature type="binding site" evidence="3 5">
    <location>
        <position position="43"/>
    </location>
    <ligand>
        <name>substrate</name>
    </ligand>
</feature>
<comment type="similarity">
    <text evidence="3">Belongs to the AIR carboxylase family. Class I subfamily.</text>
</comment>
<evidence type="ECO:0000259" key="6">
    <source>
        <dbReference type="SMART" id="SM01001"/>
    </source>
</evidence>
<proteinExistence type="inferred from homology"/>
<dbReference type="SMART" id="SM01001">
    <property type="entry name" value="AIRC"/>
    <property type="match status" value="1"/>
</dbReference>
<comment type="function">
    <text evidence="3 4">Catalyzes the conversion of N5-carboxyaminoimidazole ribonucleotide (N5-CAIR) to 4-carboxy-5-aminoimidazole ribonucleotide (CAIR).</text>
</comment>
<dbReference type="RefSeq" id="WP_015359775.1">
    <property type="nucleotide sequence ID" value="NZ_CP014672.1"/>
</dbReference>
<dbReference type="PIRSF" id="PIRSF001338">
    <property type="entry name" value="AIR_carboxylase"/>
    <property type="match status" value="1"/>
</dbReference>
<evidence type="ECO:0000256" key="4">
    <source>
        <dbReference type="PIRNR" id="PIRNR001338"/>
    </source>
</evidence>
<gene>
    <name evidence="3" type="primary">purE</name>
    <name evidence="7" type="ORF">CSTERTH_10245</name>
</gene>